<comment type="caution">
    <text evidence="2">The sequence shown here is derived from an EMBL/GenBank/DDBJ whole genome shotgun (WGS) entry which is preliminary data.</text>
</comment>
<reference evidence="3" key="1">
    <citation type="journal article" date="2019" name="Int. J. Syst. Evol. Microbiol.">
        <title>The Global Catalogue of Microorganisms (GCM) 10K type strain sequencing project: providing services to taxonomists for standard genome sequencing and annotation.</title>
        <authorList>
            <consortium name="The Broad Institute Genomics Platform"/>
            <consortium name="The Broad Institute Genome Sequencing Center for Infectious Disease"/>
            <person name="Wu L."/>
            <person name="Ma J."/>
        </authorList>
    </citation>
    <scope>NUCLEOTIDE SEQUENCE [LARGE SCALE GENOMIC DNA]</scope>
    <source>
        <strain evidence="3">KCTC 42443</strain>
    </source>
</reference>
<proteinExistence type="predicted"/>
<evidence type="ECO:0000313" key="3">
    <source>
        <dbReference type="Proteomes" id="UP000609802"/>
    </source>
</evidence>
<sequence>MAPGAENVSVARRQARPKPNTPMIGVKTAGGIRWNIRVFGGMGGGGGKYGALAIGGILEMQSLNTTTPI</sequence>
<protein>
    <submittedName>
        <fullName evidence="2">Uncharacterized protein</fullName>
    </submittedName>
</protein>
<evidence type="ECO:0000256" key="1">
    <source>
        <dbReference type="SAM" id="MobiDB-lite"/>
    </source>
</evidence>
<evidence type="ECO:0000313" key="2">
    <source>
        <dbReference type="EMBL" id="GHE85792.1"/>
    </source>
</evidence>
<keyword evidence="3" id="KW-1185">Reference proteome</keyword>
<name>A0ABQ3IMN9_9RHOB</name>
<dbReference type="EMBL" id="BNCH01000001">
    <property type="protein sequence ID" value="GHE85792.1"/>
    <property type="molecule type" value="Genomic_DNA"/>
</dbReference>
<dbReference type="Proteomes" id="UP000609802">
    <property type="component" value="Unassembled WGS sequence"/>
</dbReference>
<gene>
    <name evidence="2" type="ORF">GCM10016455_01290</name>
</gene>
<organism evidence="2 3">
    <name type="scientific">Aliiroseovarius zhejiangensis</name>
    <dbReference type="NCBI Taxonomy" id="1632025"/>
    <lineage>
        <taxon>Bacteria</taxon>
        <taxon>Pseudomonadati</taxon>
        <taxon>Pseudomonadota</taxon>
        <taxon>Alphaproteobacteria</taxon>
        <taxon>Rhodobacterales</taxon>
        <taxon>Paracoccaceae</taxon>
        <taxon>Aliiroseovarius</taxon>
    </lineage>
</organism>
<feature type="region of interest" description="Disordered" evidence="1">
    <location>
        <begin position="1"/>
        <end position="26"/>
    </location>
</feature>
<accession>A0ABQ3IMN9</accession>